<evidence type="ECO:0000259" key="14">
    <source>
        <dbReference type="Pfam" id="PF03372"/>
    </source>
</evidence>
<accession>A0AA88SZY5</accession>
<proteinExistence type="predicted"/>
<dbReference type="CDD" id="cd09080">
    <property type="entry name" value="TDP2"/>
    <property type="match status" value="1"/>
</dbReference>
<comment type="cofactor">
    <cofactor evidence="2">
        <name>Mg(2+)</name>
        <dbReference type="ChEBI" id="CHEBI:18420"/>
    </cofactor>
</comment>
<dbReference type="InterPro" id="IPR005135">
    <property type="entry name" value="Endo/exonuclease/phosphatase"/>
</dbReference>
<dbReference type="PANTHER" id="PTHR15822:SF4">
    <property type="entry name" value="TYROSYL-DNA PHOSPHODIESTERASE 2"/>
    <property type="match status" value="1"/>
</dbReference>
<dbReference type="GO" id="GO:0005737">
    <property type="term" value="C:cytoplasm"/>
    <property type="evidence" value="ECO:0007669"/>
    <property type="project" value="TreeGrafter"/>
</dbReference>
<sequence length="307" mass="34380">MEEVRAGQKPKKKAKKKKNTTSSSSTTNKEDKKAPGKTSEDAAACTGGTVETKDVTISLITWNVNGLDAAQQQERAAALCNYLIKYAADVVFLQEVTKAFALVLHKSLSADYEIIEGGKDGTFTMMLLKKSRITLERSGIVAFPATHMRRNLLVARVLFKGQKFSLMTSQLESGKANTAERKRQLRLVMLRINKTCDDVTVLFGGDTNLINSEVAEVGLPSGVYDVWDQLGKPQHCRYTWDTEANNNVVIPSICHYRFDRVYLRPATMERVPRLEPESMALLGLEKLECGRFTSHHWGVYCTFKIHK</sequence>
<dbReference type="GO" id="GO:0016605">
    <property type="term" value="C:PML body"/>
    <property type="evidence" value="ECO:0007669"/>
    <property type="project" value="UniProtKB-SubCell"/>
</dbReference>
<keyword evidence="6" id="KW-0479">Metal-binding</keyword>
<evidence type="ECO:0000313" key="16">
    <source>
        <dbReference type="Proteomes" id="UP001187415"/>
    </source>
</evidence>
<evidence type="ECO:0000256" key="13">
    <source>
        <dbReference type="SAM" id="MobiDB-lite"/>
    </source>
</evidence>
<dbReference type="Gene3D" id="3.60.10.10">
    <property type="entry name" value="Endonuclease/exonuclease/phosphatase"/>
    <property type="match status" value="1"/>
</dbReference>
<dbReference type="PANTHER" id="PTHR15822">
    <property type="entry name" value="TRAF AND TNF RECEPTOR-ASSOCIATED PROTEIN"/>
    <property type="match status" value="1"/>
</dbReference>
<organism evidence="15 16">
    <name type="scientific">Channa striata</name>
    <name type="common">Snakehead murrel</name>
    <name type="synonym">Ophicephalus striatus</name>
    <dbReference type="NCBI Taxonomy" id="64152"/>
    <lineage>
        <taxon>Eukaryota</taxon>
        <taxon>Metazoa</taxon>
        <taxon>Chordata</taxon>
        <taxon>Craniata</taxon>
        <taxon>Vertebrata</taxon>
        <taxon>Euteleostomi</taxon>
        <taxon>Actinopterygii</taxon>
        <taxon>Neopterygii</taxon>
        <taxon>Teleostei</taxon>
        <taxon>Neoteleostei</taxon>
        <taxon>Acanthomorphata</taxon>
        <taxon>Anabantaria</taxon>
        <taxon>Anabantiformes</taxon>
        <taxon>Channoidei</taxon>
        <taxon>Channidae</taxon>
        <taxon>Channa</taxon>
    </lineage>
</organism>
<comment type="cofactor">
    <cofactor evidence="1">
        <name>Mn(2+)</name>
        <dbReference type="ChEBI" id="CHEBI:29035"/>
    </cofactor>
</comment>
<keyword evidence="7" id="KW-0227">DNA damage</keyword>
<feature type="compositionally biased region" description="Basic and acidic residues" evidence="13">
    <location>
        <begin position="28"/>
        <end position="40"/>
    </location>
</feature>
<dbReference type="FunFam" id="3.60.10.10:FF:000024">
    <property type="entry name" value="Tyrosyl-DNA phosphodiesterase 2"/>
    <property type="match status" value="1"/>
</dbReference>
<evidence type="ECO:0000313" key="15">
    <source>
        <dbReference type="EMBL" id="KAK2857184.1"/>
    </source>
</evidence>
<feature type="compositionally biased region" description="Basic residues" evidence="13">
    <location>
        <begin position="8"/>
        <end position="19"/>
    </location>
</feature>
<keyword evidence="5" id="KW-0540">Nuclease</keyword>
<dbReference type="AlphaFoldDB" id="A0AA88SZY5"/>
<protein>
    <recommendedName>
        <fullName evidence="4">Tyrosyl-DNA phosphodiesterase 2</fullName>
    </recommendedName>
    <alternativeName>
        <fullName evidence="12">5'-tyrosyl-DNA phosphodiesterase</fullName>
    </alternativeName>
</protein>
<dbReference type="GO" id="GO:0006302">
    <property type="term" value="P:double-strand break repair"/>
    <property type="evidence" value="ECO:0007669"/>
    <property type="project" value="TreeGrafter"/>
</dbReference>
<dbReference type="GO" id="GO:0046872">
    <property type="term" value="F:metal ion binding"/>
    <property type="evidence" value="ECO:0007669"/>
    <property type="project" value="UniProtKB-KW"/>
</dbReference>
<feature type="domain" description="Endonuclease/exonuclease/phosphatase" evidence="14">
    <location>
        <begin position="60"/>
        <end position="264"/>
    </location>
</feature>
<evidence type="ECO:0000256" key="10">
    <source>
        <dbReference type="ARBA" id="ARBA00023204"/>
    </source>
</evidence>
<reference evidence="15" key="1">
    <citation type="submission" date="2023-07" db="EMBL/GenBank/DDBJ databases">
        <title>Chromosome-level Genome Assembly of Striped Snakehead (Channa striata).</title>
        <authorList>
            <person name="Liu H."/>
        </authorList>
    </citation>
    <scope>NUCLEOTIDE SEQUENCE</scope>
    <source>
        <strain evidence="15">Gz</strain>
        <tissue evidence="15">Muscle</tissue>
    </source>
</reference>
<gene>
    <name evidence="15" type="ORF">Q5P01_005919</name>
</gene>
<name>A0AA88SZY5_CHASR</name>
<evidence type="ECO:0000256" key="3">
    <source>
        <dbReference type="ARBA" id="ARBA00004322"/>
    </source>
</evidence>
<dbReference type="GO" id="GO:0003697">
    <property type="term" value="F:single-stranded DNA binding"/>
    <property type="evidence" value="ECO:0007669"/>
    <property type="project" value="TreeGrafter"/>
</dbReference>
<dbReference type="Pfam" id="PF03372">
    <property type="entry name" value="Exo_endo_phos"/>
    <property type="match status" value="1"/>
</dbReference>
<dbReference type="GO" id="GO:0004518">
    <property type="term" value="F:nuclease activity"/>
    <property type="evidence" value="ECO:0007669"/>
    <property type="project" value="UniProtKB-KW"/>
</dbReference>
<keyword evidence="9" id="KW-0460">Magnesium</keyword>
<evidence type="ECO:0000256" key="5">
    <source>
        <dbReference type="ARBA" id="ARBA00022722"/>
    </source>
</evidence>
<evidence type="ECO:0000256" key="2">
    <source>
        <dbReference type="ARBA" id="ARBA00001946"/>
    </source>
</evidence>
<evidence type="ECO:0000256" key="7">
    <source>
        <dbReference type="ARBA" id="ARBA00022763"/>
    </source>
</evidence>
<comment type="subcellular location">
    <subcellularLocation>
        <location evidence="3">Nucleus</location>
        <location evidence="3">PML body</location>
    </subcellularLocation>
</comment>
<dbReference type="Proteomes" id="UP001187415">
    <property type="component" value="Unassembled WGS sequence"/>
</dbReference>
<dbReference type="EMBL" id="JAUPFM010000003">
    <property type="protein sequence ID" value="KAK2857184.1"/>
    <property type="molecule type" value="Genomic_DNA"/>
</dbReference>
<feature type="region of interest" description="Disordered" evidence="13">
    <location>
        <begin position="1"/>
        <end position="45"/>
    </location>
</feature>
<keyword evidence="16" id="KW-1185">Reference proteome</keyword>
<evidence type="ECO:0000256" key="12">
    <source>
        <dbReference type="ARBA" id="ARBA00031304"/>
    </source>
</evidence>
<dbReference type="GO" id="GO:0070260">
    <property type="term" value="F:5'-tyrosyl-DNA phosphodiesterase activity"/>
    <property type="evidence" value="ECO:0007669"/>
    <property type="project" value="TreeGrafter"/>
</dbReference>
<dbReference type="SUPFAM" id="SSF56219">
    <property type="entry name" value="DNase I-like"/>
    <property type="match status" value="1"/>
</dbReference>
<evidence type="ECO:0000256" key="11">
    <source>
        <dbReference type="ARBA" id="ARBA00023242"/>
    </source>
</evidence>
<keyword evidence="11" id="KW-0539">Nucleus</keyword>
<keyword evidence="10" id="KW-0234">DNA repair</keyword>
<dbReference type="InterPro" id="IPR051547">
    <property type="entry name" value="TDP2-like"/>
</dbReference>
<evidence type="ECO:0000256" key="4">
    <source>
        <dbReference type="ARBA" id="ARBA00017870"/>
    </source>
</evidence>
<comment type="caution">
    <text evidence="15">The sequence shown here is derived from an EMBL/GenBank/DDBJ whole genome shotgun (WGS) entry which is preliminary data.</text>
</comment>
<evidence type="ECO:0000256" key="1">
    <source>
        <dbReference type="ARBA" id="ARBA00001936"/>
    </source>
</evidence>
<evidence type="ECO:0000256" key="9">
    <source>
        <dbReference type="ARBA" id="ARBA00022842"/>
    </source>
</evidence>
<keyword evidence="8" id="KW-0378">Hydrolase</keyword>
<evidence type="ECO:0000256" key="8">
    <source>
        <dbReference type="ARBA" id="ARBA00022801"/>
    </source>
</evidence>
<evidence type="ECO:0000256" key="6">
    <source>
        <dbReference type="ARBA" id="ARBA00022723"/>
    </source>
</evidence>
<dbReference type="InterPro" id="IPR036691">
    <property type="entry name" value="Endo/exonu/phosph_ase_sf"/>
</dbReference>